<protein>
    <submittedName>
        <fullName evidence="4">GNAT family N-acetyltransferase</fullName>
    </submittedName>
</protein>
<name>A0AAW9YRY0_9STAP</name>
<dbReference type="PANTHER" id="PTHR43626:SF4">
    <property type="entry name" value="GCN5-RELATED N-ACETYLTRANSFERASE 2, CHLOROPLASTIC"/>
    <property type="match status" value="1"/>
</dbReference>
<organism evidence="4 5">
    <name type="scientific">Staphylococcus agnetis</name>
    <dbReference type="NCBI Taxonomy" id="985762"/>
    <lineage>
        <taxon>Bacteria</taxon>
        <taxon>Bacillati</taxon>
        <taxon>Bacillota</taxon>
        <taxon>Bacilli</taxon>
        <taxon>Bacillales</taxon>
        <taxon>Staphylococcaceae</taxon>
        <taxon>Staphylococcus</taxon>
    </lineage>
</organism>
<dbReference type="AlphaFoldDB" id="A0AAW9YRY0"/>
<feature type="non-terminal residue" evidence="4">
    <location>
        <position position="143"/>
    </location>
</feature>
<dbReference type="GO" id="GO:0008080">
    <property type="term" value="F:N-acetyltransferase activity"/>
    <property type="evidence" value="ECO:0007669"/>
    <property type="project" value="InterPro"/>
</dbReference>
<evidence type="ECO:0000313" key="5">
    <source>
        <dbReference type="Proteomes" id="UP000646308"/>
    </source>
</evidence>
<keyword evidence="2" id="KW-0012">Acyltransferase</keyword>
<dbReference type="Proteomes" id="UP000646308">
    <property type="component" value="Unassembled WGS sequence"/>
</dbReference>
<dbReference type="InterPro" id="IPR000182">
    <property type="entry name" value="GNAT_dom"/>
</dbReference>
<gene>
    <name evidence="4" type="ORF">GLV84_02965</name>
</gene>
<comment type="caution">
    <text evidence="4">The sequence shown here is derived from an EMBL/GenBank/DDBJ whole genome shotgun (WGS) entry which is preliminary data.</text>
</comment>
<dbReference type="Pfam" id="PF00583">
    <property type="entry name" value="Acetyltransf_1"/>
    <property type="match status" value="1"/>
</dbReference>
<accession>A0AAW9YRY0</accession>
<evidence type="ECO:0000259" key="3">
    <source>
        <dbReference type="PROSITE" id="PS51186"/>
    </source>
</evidence>
<evidence type="ECO:0000313" key="4">
    <source>
        <dbReference type="EMBL" id="NJI01819.1"/>
    </source>
</evidence>
<dbReference type="Gene3D" id="3.40.630.30">
    <property type="match status" value="1"/>
</dbReference>
<keyword evidence="1" id="KW-0808">Transferase</keyword>
<dbReference type="InterPro" id="IPR045039">
    <property type="entry name" value="NSI-like"/>
</dbReference>
<proteinExistence type="predicted"/>
<dbReference type="CDD" id="cd04301">
    <property type="entry name" value="NAT_SF"/>
    <property type="match status" value="1"/>
</dbReference>
<sequence length="143" mass="16020">MRSKYAILNKKKRWLALQIISKETLNEQEIHALVNLYASVGWHGHTPENITTIYKQSTHILLAYHGEDLIGCGRALSDGVFNAAIYDVVVRPTYQRQGVGQHIVTHLVRDIGEVSCIHLISTLGNEAFYAQCGFRKLTTGMAI</sequence>
<dbReference type="InterPro" id="IPR016181">
    <property type="entry name" value="Acyl_CoA_acyltransferase"/>
</dbReference>
<evidence type="ECO:0000256" key="1">
    <source>
        <dbReference type="ARBA" id="ARBA00022679"/>
    </source>
</evidence>
<dbReference type="SUPFAM" id="SSF55729">
    <property type="entry name" value="Acyl-CoA N-acyltransferases (Nat)"/>
    <property type="match status" value="1"/>
</dbReference>
<dbReference type="GO" id="GO:0005737">
    <property type="term" value="C:cytoplasm"/>
    <property type="evidence" value="ECO:0007669"/>
    <property type="project" value="TreeGrafter"/>
</dbReference>
<dbReference type="PANTHER" id="PTHR43626">
    <property type="entry name" value="ACYL-COA N-ACYLTRANSFERASE"/>
    <property type="match status" value="1"/>
</dbReference>
<evidence type="ECO:0000256" key="2">
    <source>
        <dbReference type="ARBA" id="ARBA00023315"/>
    </source>
</evidence>
<reference evidence="4" key="1">
    <citation type="submission" date="2019-11" db="EMBL/GenBank/DDBJ databases">
        <title>Whole genome comparisons of Staphylococcus agnetis isolates from cattle and chickens.</title>
        <authorList>
            <person name="Rhoads D."/>
            <person name="Shwani A."/>
            <person name="Adkins P."/>
            <person name="Calcutt M."/>
            <person name="Middleton J."/>
        </authorList>
    </citation>
    <scope>NUCLEOTIDE SEQUENCE</scope>
    <source>
        <strain evidence="4">1387</strain>
    </source>
</reference>
<dbReference type="PROSITE" id="PS51186">
    <property type="entry name" value="GNAT"/>
    <property type="match status" value="1"/>
</dbReference>
<feature type="domain" description="N-acetyltransferase" evidence="3">
    <location>
        <begin position="20"/>
        <end position="143"/>
    </location>
</feature>
<dbReference type="EMBL" id="WMFL01000046">
    <property type="protein sequence ID" value="NJI01819.1"/>
    <property type="molecule type" value="Genomic_DNA"/>
</dbReference>